<dbReference type="Proteomes" id="UP000594759">
    <property type="component" value="Chromosome"/>
</dbReference>
<protein>
    <recommendedName>
        <fullName evidence="4">Bacterial Pleckstrin homology domain-containing protein</fullName>
    </recommendedName>
</protein>
<accession>A0A7S9PZW9</accession>
<evidence type="ECO:0000256" key="1">
    <source>
        <dbReference type="SAM" id="Phobius"/>
    </source>
</evidence>
<keyword evidence="1" id="KW-0812">Transmembrane</keyword>
<feature type="transmembrane region" description="Helical" evidence="1">
    <location>
        <begin position="12"/>
        <end position="31"/>
    </location>
</feature>
<dbReference type="KEGG" id="pex:IZT61_02290"/>
<keyword evidence="3" id="KW-1185">Reference proteome</keyword>
<evidence type="ECO:0008006" key="4">
    <source>
        <dbReference type="Google" id="ProtNLM"/>
    </source>
</evidence>
<feature type="transmembrane region" description="Helical" evidence="1">
    <location>
        <begin position="43"/>
        <end position="61"/>
    </location>
</feature>
<keyword evidence="1" id="KW-0472">Membrane</keyword>
<organism evidence="2 3">
    <name type="scientific">Pedobacter endophyticus</name>
    <dbReference type="NCBI Taxonomy" id="2789740"/>
    <lineage>
        <taxon>Bacteria</taxon>
        <taxon>Pseudomonadati</taxon>
        <taxon>Bacteroidota</taxon>
        <taxon>Sphingobacteriia</taxon>
        <taxon>Sphingobacteriales</taxon>
        <taxon>Sphingobacteriaceae</taxon>
        <taxon>Pedobacter</taxon>
    </lineage>
</organism>
<proteinExistence type="predicted"/>
<dbReference type="RefSeq" id="WP_196099587.1">
    <property type="nucleotide sequence ID" value="NZ_CP064939.1"/>
</dbReference>
<keyword evidence="1" id="KW-1133">Transmembrane helix</keyword>
<dbReference type="AlphaFoldDB" id="A0A7S9PZW9"/>
<name>A0A7S9PZW9_9SPHI</name>
<sequence length="172" mass="20097">MEFEEKQALKIWWLYLVMGATTLPTIAILFSKYGPGLEGMKEMYFAPVFAALSPFLIVFLIQKSKLKLKLTEAGFSYRYFPFHIKTKVLDWAAIEKAYIRKYDAFSEYGGFGVGIRLWFKFSDRAYILNDKNKGLQLELKNGKKLLFSSNKIDEMELFLINLKIKYNIEAIR</sequence>
<dbReference type="EMBL" id="CP064939">
    <property type="protein sequence ID" value="QPH40131.1"/>
    <property type="molecule type" value="Genomic_DNA"/>
</dbReference>
<gene>
    <name evidence="2" type="ORF">IZT61_02290</name>
</gene>
<evidence type="ECO:0000313" key="2">
    <source>
        <dbReference type="EMBL" id="QPH40131.1"/>
    </source>
</evidence>
<reference evidence="2 3" key="1">
    <citation type="submission" date="2020-11" db="EMBL/GenBank/DDBJ databases">
        <title>Pedobacter endophytica, an endophytic bacteria isolated form Carex pumila.</title>
        <authorList>
            <person name="Peng Y."/>
            <person name="Jiang L."/>
            <person name="Lee J."/>
        </authorList>
    </citation>
    <scope>NUCLEOTIDE SEQUENCE [LARGE SCALE GENOMIC DNA]</scope>
    <source>
        <strain evidence="2 3">JBR3-12</strain>
    </source>
</reference>
<evidence type="ECO:0000313" key="3">
    <source>
        <dbReference type="Proteomes" id="UP000594759"/>
    </source>
</evidence>